<protein>
    <submittedName>
        <fullName evidence="1">Uncharacterized protein</fullName>
    </submittedName>
</protein>
<dbReference type="EMBL" id="RDQH01000338">
    <property type="protein sequence ID" value="RXH81213.1"/>
    <property type="molecule type" value="Genomic_DNA"/>
</dbReference>
<dbReference type="Proteomes" id="UP000290289">
    <property type="component" value="Chromosome 12"/>
</dbReference>
<dbReference type="AlphaFoldDB" id="A0A498IIZ3"/>
<keyword evidence="2" id="KW-1185">Reference proteome</keyword>
<evidence type="ECO:0000313" key="1">
    <source>
        <dbReference type="EMBL" id="RXH81213.1"/>
    </source>
</evidence>
<comment type="caution">
    <text evidence="1">The sequence shown here is derived from an EMBL/GenBank/DDBJ whole genome shotgun (WGS) entry which is preliminary data.</text>
</comment>
<dbReference type="SUPFAM" id="SSF100920">
    <property type="entry name" value="Heat shock protein 70kD (HSP70), peptide-binding domain"/>
    <property type="match status" value="1"/>
</dbReference>
<evidence type="ECO:0000313" key="2">
    <source>
        <dbReference type="Proteomes" id="UP000290289"/>
    </source>
</evidence>
<name>A0A498IIZ3_MALDO</name>
<gene>
    <name evidence="1" type="ORF">DVH24_005127</name>
</gene>
<dbReference type="InterPro" id="IPR029047">
    <property type="entry name" value="HSP70_peptide-bd_sf"/>
</dbReference>
<dbReference type="Gene3D" id="2.60.34.10">
    <property type="entry name" value="Substrate Binding Domain Of DNAk, Chain A, domain 1"/>
    <property type="match status" value="1"/>
</dbReference>
<sequence>MCRAERFGISVQLTEEDNRNSRAERFALDLPKPPTKWKLLPKQKVEQKYLQDPPFFYAVKNATRRMAYFIIWLSLKIYLERGQNAKTNLRIPVTNVLYLSTVKDNQDTINFRIYEGESSIPENSYFLGECSRRNIPPAREIFNCDGNTNGTHCIYSTICRMTRGVPLRIPVTLKNLSSSTH</sequence>
<accession>A0A498IIZ3</accession>
<proteinExistence type="predicted"/>
<organism evidence="1 2">
    <name type="scientific">Malus domestica</name>
    <name type="common">Apple</name>
    <name type="synonym">Pyrus malus</name>
    <dbReference type="NCBI Taxonomy" id="3750"/>
    <lineage>
        <taxon>Eukaryota</taxon>
        <taxon>Viridiplantae</taxon>
        <taxon>Streptophyta</taxon>
        <taxon>Embryophyta</taxon>
        <taxon>Tracheophyta</taxon>
        <taxon>Spermatophyta</taxon>
        <taxon>Magnoliopsida</taxon>
        <taxon>eudicotyledons</taxon>
        <taxon>Gunneridae</taxon>
        <taxon>Pentapetalae</taxon>
        <taxon>rosids</taxon>
        <taxon>fabids</taxon>
        <taxon>Rosales</taxon>
        <taxon>Rosaceae</taxon>
        <taxon>Amygdaloideae</taxon>
        <taxon>Maleae</taxon>
        <taxon>Malus</taxon>
    </lineage>
</organism>
<reference evidence="1 2" key="1">
    <citation type="submission" date="2018-10" db="EMBL/GenBank/DDBJ databases">
        <title>A high-quality apple genome assembly.</title>
        <authorList>
            <person name="Hu J."/>
        </authorList>
    </citation>
    <scope>NUCLEOTIDE SEQUENCE [LARGE SCALE GENOMIC DNA]</scope>
    <source>
        <strain evidence="2">cv. HFTH1</strain>
        <tissue evidence="1">Young leaf</tissue>
    </source>
</reference>